<evidence type="ECO:0000313" key="1">
    <source>
        <dbReference type="EMBL" id="AAF41453.1"/>
    </source>
</evidence>
<protein>
    <submittedName>
        <fullName evidence="1">Uncharacterized protein</fullName>
    </submittedName>
</protein>
<name>Q9JZH3_NEIMB</name>
<dbReference type="InParanoid" id="Q9JZH3"/>
<dbReference type="KEGG" id="nme:NMB1056"/>
<dbReference type="PIR" id="C81126">
    <property type="entry name" value="C81126"/>
</dbReference>
<reference evidence="1 2" key="1">
    <citation type="journal article" date="2000" name="Science">
        <title>Complete genome sequence of Neisseria meningitidis serogroup B strain MC58.</title>
        <authorList>
            <person name="Tettelin H."/>
            <person name="Saunders N.J."/>
            <person name="Heidelberg J."/>
            <person name="Jeffries A.C."/>
            <person name="Nelson K.E."/>
            <person name="Eisen J.A."/>
            <person name="Ketchum K.A."/>
            <person name="Hood D.W."/>
            <person name="Peden J.F."/>
            <person name="Dodson R.J."/>
            <person name="Nelson W.C."/>
            <person name="Gwinn M.L."/>
            <person name="DeBoy R."/>
            <person name="Peterson J.D."/>
            <person name="Hickey E.K."/>
            <person name="Haft D.H."/>
            <person name="Salzberg S.L."/>
            <person name="White O."/>
            <person name="Fleischmann R.D."/>
            <person name="Dougherty B.A."/>
            <person name="Mason T."/>
            <person name="Ciecko A."/>
            <person name="Parksey D.S."/>
            <person name="Blair E."/>
            <person name="Cittone H."/>
            <person name="Clark E.B."/>
            <person name="Cotton M.D."/>
            <person name="Utterback T.R."/>
            <person name="Khouri H."/>
            <person name="Qin H."/>
            <person name="Vamathevan J."/>
            <person name="Gill J."/>
            <person name="Scarlato V."/>
            <person name="Masignani V."/>
            <person name="Pizza M."/>
            <person name="Grandi G."/>
            <person name="Sun L."/>
            <person name="Smith H.O."/>
            <person name="Fraser C.M."/>
            <person name="Moxon E.R."/>
            <person name="Rappuoli R."/>
            <person name="Venter J.C."/>
        </authorList>
    </citation>
    <scope>NUCLEOTIDE SEQUENCE [LARGE SCALE GENOMIC DNA]</scope>
    <source>
        <strain evidence="2">ATCC BAA-335 / MC58</strain>
    </source>
</reference>
<dbReference type="STRING" id="122586.NMB1056"/>
<keyword evidence="2" id="KW-1185">Reference proteome</keyword>
<dbReference type="AlphaFoldDB" id="Q9JZH3"/>
<accession>Q9JZH3</accession>
<gene>
    <name evidence="1" type="ordered locus">NMB1056</name>
</gene>
<sequence>MVYQRVMADKDVVGAGYLIDFAQTAENLPFNVLLLISLVLNKGNETLKTSMLNKLPDNAKENLRIMGYLP</sequence>
<dbReference type="Proteomes" id="UP000000425">
    <property type="component" value="Chromosome"/>
</dbReference>
<evidence type="ECO:0000313" key="2">
    <source>
        <dbReference type="Proteomes" id="UP000000425"/>
    </source>
</evidence>
<dbReference type="EMBL" id="AE002098">
    <property type="protein sequence ID" value="AAF41453.1"/>
    <property type="molecule type" value="Genomic_DNA"/>
</dbReference>
<dbReference type="PaxDb" id="122586-NMB1056"/>
<proteinExistence type="predicted"/>
<organism evidence="1 2">
    <name type="scientific">Neisseria meningitidis serogroup B (strain ATCC BAA-335 / MC58)</name>
    <dbReference type="NCBI Taxonomy" id="122586"/>
    <lineage>
        <taxon>Bacteria</taxon>
        <taxon>Pseudomonadati</taxon>
        <taxon>Pseudomonadota</taxon>
        <taxon>Betaproteobacteria</taxon>
        <taxon>Neisseriales</taxon>
        <taxon>Neisseriaceae</taxon>
        <taxon>Neisseria</taxon>
    </lineage>
</organism>
<dbReference type="HOGENOM" id="CLU_2753708_0_0_4"/>